<keyword evidence="2" id="KW-1185">Reference proteome</keyword>
<dbReference type="EMBL" id="KZ772680">
    <property type="protein sequence ID" value="PTQ47431.1"/>
    <property type="molecule type" value="Genomic_DNA"/>
</dbReference>
<dbReference type="AlphaFoldDB" id="A0A2R6XMW2"/>
<reference evidence="2" key="1">
    <citation type="journal article" date="2017" name="Cell">
        <title>Insights into land plant evolution garnered from the Marchantia polymorpha genome.</title>
        <authorList>
            <person name="Bowman J.L."/>
            <person name="Kohchi T."/>
            <person name="Yamato K.T."/>
            <person name="Jenkins J."/>
            <person name="Shu S."/>
            <person name="Ishizaki K."/>
            <person name="Yamaoka S."/>
            <person name="Nishihama R."/>
            <person name="Nakamura Y."/>
            <person name="Berger F."/>
            <person name="Adam C."/>
            <person name="Aki S.S."/>
            <person name="Althoff F."/>
            <person name="Araki T."/>
            <person name="Arteaga-Vazquez M.A."/>
            <person name="Balasubrmanian S."/>
            <person name="Barry K."/>
            <person name="Bauer D."/>
            <person name="Boehm C.R."/>
            <person name="Briginshaw L."/>
            <person name="Caballero-Perez J."/>
            <person name="Catarino B."/>
            <person name="Chen F."/>
            <person name="Chiyoda S."/>
            <person name="Chovatia M."/>
            <person name="Davies K.M."/>
            <person name="Delmans M."/>
            <person name="Demura T."/>
            <person name="Dierschke T."/>
            <person name="Dolan L."/>
            <person name="Dorantes-Acosta A.E."/>
            <person name="Eklund D.M."/>
            <person name="Florent S.N."/>
            <person name="Flores-Sandoval E."/>
            <person name="Fujiyama A."/>
            <person name="Fukuzawa H."/>
            <person name="Galik B."/>
            <person name="Grimanelli D."/>
            <person name="Grimwood J."/>
            <person name="Grossniklaus U."/>
            <person name="Hamada T."/>
            <person name="Haseloff J."/>
            <person name="Hetherington A.J."/>
            <person name="Higo A."/>
            <person name="Hirakawa Y."/>
            <person name="Hundley H.N."/>
            <person name="Ikeda Y."/>
            <person name="Inoue K."/>
            <person name="Inoue S.I."/>
            <person name="Ishida S."/>
            <person name="Jia Q."/>
            <person name="Kakita M."/>
            <person name="Kanazawa T."/>
            <person name="Kawai Y."/>
            <person name="Kawashima T."/>
            <person name="Kennedy M."/>
            <person name="Kinose K."/>
            <person name="Kinoshita T."/>
            <person name="Kohara Y."/>
            <person name="Koide E."/>
            <person name="Komatsu K."/>
            <person name="Kopischke S."/>
            <person name="Kubo M."/>
            <person name="Kyozuka J."/>
            <person name="Lagercrantz U."/>
            <person name="Lin S.S."/>
            <person name="Lindquist E."/>
            <person name="Lipzen A.M."/>
            <person name="Lu C.W."/>
            <person name="De Luna E."/>
            <person name="Martienssen R.A."/>
            <person name="Minamino N."/>
            <person name="Mizutani M."/>
            <person name="Mizutani M."/>
            <person name="Mochizuki N."/>
            <person name="Monte I."/>
            <person name="Mosher R."/>
            <person name="Nagasaki H."/>
            <person name="Nakagami H."/>
            <person name="Naramoto S."/>
            <person name="Nishitani K."/>
            <person name="Ohtani M."/>
            <person name="Okamoto T."/>
            <person name="Okumura M."/>
            <person name="Phillips J."/>
            <person name="Pollak B."/>
            <person name="Reinders A."/>
            <person name="Rovekamp M."/>
            <person name="Sano R."/>
            <person name="Sawa S."/>
            <person name="Schmid M.W."/>
            <person name="Shirakawa M."/>
            <person name="Solano R."/>
            <person name="Spunde A."/>
            <person name="Suetsugu N."/>
            <person name="Sugano S."/>
            <person name="Sugiyama A."/>
            <person name="Sun R."/>
            <person name="Suzuki Y."/>
            <person name="Takenaka M."/>
            <person name="Takezawa D."/>
            <person name="Tomogane H."/>
            <person name="Tsuzuki M."/>
            <person name="Ueda T."/>
            <person name="Umeda M."/>
            <person name="Ward J.M."/>
            <person name="Watanabe Y."/>
            <person name="Yazaki K."/>
            <person name="Yokoyama R."/>
            <person name="Yoshitake Y."/>
            <person name="Yotsui I."/>
            <person name="Zachgo S."/>
            <person name="Schmutz J."/>
        </authorList>
    </citation>
    <scope>NUCLEOTIDE SEQUENCE [LARGE SCALE GENOMIC DNA]</scope>
    <source>
        <strain evidence="2">Tak-1</strain>
    </source>
</reference>
<dbReference type="Proteomes" id="UP000244005">
    <property type="component" value="Unassembled WGS sequence"/>
</dbReference>
<organism evidence="1 2">
    <name type="scientific">Marchantia polymorpha</name>
    <name type="common">Common liverwort</name>
    <name type="synonym">Marchantia aquatica</name>
    <dbReference type="NCBI Taxonomy" id="3197"/>
    <lineage>
        <taxon>Eukaryota</taxon>
        <taxon>Viridiplantae</taxon>
        <taxon>Streptophyta</taxon>
        <taxon>Embryophyta</taxon>
        <taxon>Marchantiophyta</taxon>
        <taxon>Marchantiopsida</taxon>
        <taxon>Marchantiidae</taxon>
        <taxon>Marchantiales</taxon>
        <taxon>Marchantiaceae</taxon>
        <taxon>Marchantia</taxon>
    </lineage>
</organism>
<protein>
    <submittedName>
        <fullName evidence="1">Uncharacterized protein</fullName>
    </submittedName>
</protein>
<proteinExistence type="predicted"/>
<evidence type="ECO:0000313" key="2">
    <source>
        <dbReference type="Proteomes" id="UP000244005"/>
    </source>
</evidence>
<evidence type="ECO:0000313" key="1">
    <source>
        <dbReference type="EMBL" id="PTQ47431.1"/>
    </source>
</evidence>
<dbReference type="Gramene" id="Mp8g10390.1">
    <property type="protein sequence ID" value="Mp8g10390.1.cds1"/>
    <property type="gene ID" value="Mp8g10390"/>
</dbReference>
<name>A0A2R6XMW2_MARPO</name>
<sequence length="125" mass="13591">MEIGDCGPTMRNHDIIVKRTCQNDGVSMLPESTLVLHSKFADGSKLSSLKAAGELQTRREGPWLGALPVVGRAVDLTPNLADSICCCRQRVAFSMTPLHQNMESLPTASSFPPYVALLGLFNYRA</sequence>
<gene>
    <name evidence="1" type="ORF">MARPO_0008s0183</name>
</gene>
<accession>A0A2R6XMW2</accession>